<sequence length="97" mass="10920">MNKLLNLALLFRRPAVVVHIDGLTPERSAAAIDAIRAQIENLNGQLADKRRTVDDTTKRCETYSQWLDEAHGKIYNTKKEIADLIAQRNALEATIYG</sequence>
<reference evidence="2 3" key="1">
    <citation type="submission" date="2017-02" db="EMBL/GenBank/DDBJ databases">
        <title>The first characterized phage against a member of the ecologically important #sphingomonads reveals high dissimilarity against all other known phages.</title>
        <authorList>
            <person name="Nielsen T.K."/>
            <person name="Carstens A.B."/>
            <person name="Kot W."/>
            <person name="Lametsch R."/>
            <person name="Neve H."/>
            <person name="Hansen L.H."/>
        </authorList>
    </citation>
    <scope>NUCLEOTIDE SEQUENCE [LARGE SCALE GENOMIC DNA]</scope>
</reference>
<evidence type="ECO:0000256" key="1">
    <source>
        <dbReference type="SAM" id="Coils"/>
    </source>
</evidence>
<dbReference type="EMBL" id="KY629563">
    <property type="protein sequence ID" value="ARK07553.1"/>
    <property type="molecule type" value="Genomic_DNA"/>
</dbReference>
<name>A0A1W6DXA3_9CAUD</name>
<protein>
    <submittedName>
        <fullName evidence="2">Uncharacterized protein</fullName>
    </submittedName>
</protein>
<organism evidence="2 3">
    <name type="scientific">Sphingobium phage Lacusarx</name>
    <dbReference type="NCBI Taxonomy" id="1980139"/>
    <lineage>
        <taxon>Viruses</taxon>
        <taxon>Duplodnaviria</taxon>
        <taxon>Heunggongvirae</taxon>
        <taxon>Uroviricota</taxon>
        <taxon>Caudoviricetes</taxon>
        <taxon>Lacusarxvirus</taxon>
        <taxon>Lacusarxvirus lacusarx</taxon>
    </lineage>
</organism>
<accession>A0A1W6DXA3</accession>
<evidence type="ECO:0000313" key="2">
    <source>
        <dbReference type="EMBL" id="ARK07553.1"/>
    </source>
</evidence>
<feature type="coiled-coil region" evidence="1">
    <location>
        <begin position="32"/>
        <end position="94"/>
    </location>
</feature>
<evidence type="ECO:0000313" key="3">
    <source>
        <dbReference type="Proteomes" id="UP000223906"/>
    </source>
</evidence>
<gene>
    <name evidence="2" type="ORF">LAV_00178</name>
</gene>
<dbReference type="Proteomes" id="UP000223906">
    <property type="component" value="Segment"/>
</dbReference>
<keyword evidence="1" id="KW-0175">Coiled coil</keyword>
<proteinExistence type="predicted"/>
<keyword evidence="3" id="KW-1185">Reference proteome</keyword>